<protein>
    <submittedName>
        <fullName evidence="1">Uncharacterized protein</fullName>
    </submittedName>
</protein>
<keyword evidence="2" id="KW-1185">Reference proteome</keyword>
<dbReference type="EMBL" id="CM004387">
    <property type="protein sequence ID" value="KAG8662437.1"/>
    <property type="molecule type" value="Genomic_DNA"/>
</dbReference>
<organism evidence="1 2">
    <name type="scientific">Manihot esculenta</name>
    <name type="common">Cassava</name>
    <name type="synonym">Jatropha manihot</name>
    <dbReference type="NCBI Taxonomy" id="3983"/>
    <lineage>
        <taxon>Eukaryota</taxon>
        <taxon>Viridiplantae</taxon>
        <taxon>Streptophyta</taxon>
        <taxon>Embryophyta</taxon>
        <taxon>Tracheophyta</taxon>
        <taxon>Spermatophyta</taxon>
        <taxon>Magnoliopsida</taxon>
        <taxon>eudicotyledons</taxon>
        <taxon>Gunneridae</taxon>
        <taxon>Pentapetalae</taxon>
        <taxon>rosids</taxon>
        <taxon>fabids</taxon>
        <taxon>Malpighiales</taxon>
        <taxon>Euphorbiaceae</taxon>
        <taxon>Crotonoideae</taxon>
        <taxon>Manihoteae</taxon>
        <taxon>Manihot</taxon>
    </lineage>
</organism>
<proteinExistence type="predicted"/>
<gene>
    <name evidence="1" type="ORF">MANES_01G106150v8</name>
</gene>
<sequence>MVLYVSQNLNFFLLCWFGFFVGDQGDNNTRWKFWRILQNWACLVLFSARYLTRPSNDRFTTCYVDSYFLLAPVSTLQRLGFCLLGISRILPSGHLPDSFLELLLLYFVTILFFFLSLPEYGSTKLNPYFYHVFENLNVGIFFLLHSLSSHNCINLAAFCYWQIVFLLL</sequence>
<reference evidence="2" key="1">
    <citation type="journal article" date="2016" name="Nat. Biotechnol.">
        <title>Sequencing wild and cultivated cassava and related species reveals extensive interspecific hybridization and genetic diversity.</title>
        <authorList>
            <person name="Bredeson J.V."/>
            <person name="Lyons J.B."/>
            <person name="Prochnik S.E."/>
            <person name="Wu G.A."/>
            <person name="Ha C.M."/>
            <person name="Edsinger-Gonzales E."/>
            <person name="Grimwood J."/>
            <person name="Schmutz J."/>
            <person name="Rabbi I.Y."/>
            <person name="Egesi C."/>
            <person name="Nauluvula P."/>
            <person name="Lebot V."/>
            <person name="Ndunguru J."/>
            <person name="Mkamilo G."/>
            <person name="Bart R.S."/>
            <person name="Setter T.L."/>
            <person name="Gleadow R.M."/>
            <person name="Kulakow P."/>
            <person name="Ferguson M.E."/>
            <person name="Rounsley S."/>
            <person name="Rokhsar D.S."/>
        </authorList>
    </citation>
    <scope>NUCLEOTIDE SEQUENCE [LARGE SCALE GENOMIC DNA]</scope>
    <source>
        <strain evidence="2">cv. AM560-2</strain>
    </source>
</reference>
<dbReference type="Proteomes" id="UP000091857">
    <property type="component" value="Chromosome 1"/>
</dbReference>
<name>A0ACB7IC47_MANES</name>
<evidence type="ECO:0000313" key="1">
    <source>
        <dbReference type="EMBL" id="KAG8662437.1"/>
    </source>
</evidence>
<comment type="caution">
    <text evidence="1">The sequence shown here is derived from an EMBL/GenBank/DDBJ whole genome shotgun (WGS) entry which is preliminary data.</text>
</comment>
<accession>A0ACB7IC47</accession>
<evidence type="ECO:0000313" key="2">
    <source>
        <dbReference type="Proteomes" id="UP000091857"/>
    </source>
</evidence>